<feature type="compositionally biased region" description="Polar residues" evidence="6">
    <location>
        <begin position="83"/>
        <end position="103"/>
    </location>
</feature>
<accession>A0ABQ7YYY1</accession>
<comment type="cofactor">
    <cofactor evidence="1">
        <name>Mg(2+)</name>
        <dbReference type="ChEBI" id="CHEBI:18420"/>
    </cofactor>
</comment>
<dbReference type="Proteomes" id="UP000824890">
    <property type="component" value="Unassembled WGS sequence"/>
</dbReference>
<name>A0ABQ7YYY1_BRANA</name>
<sequence length="231" mass="26219">MCWLIVLLDKQTRKELISALRLHMDSNLQDESSGEEIKETTSSTRSESVTIKRKIRSREESTEDDCISSDAYGNDHGEKRVKQSTQKKLNAKVSSKASEQKSLAKTGKQKLREPWTILAHKKPEEDWKAYNPMTMRPPPLPEGTKSVKIMTWNVNGLRALLKLESFSPLQLAQRENFDVLCFQEAKIQVKDVEEVKKALSDGYDHSFWSCSVSKLGYSGTAIISRVRQEGA</sequence>
<keyword evidence="4" id="KW-0378">Hydrolase</keyword>
<reference evidence="8 9" key="1">
    <citation type="submission" date="2021-05" db="EMBL/GenBank/DDBJ databases">
        <title>Genome Assembly of Synthetic Allotetraploid Brassica napus Reveals Homoeologous Exchanges between Subgenomes.</title>
        <authorList>
            <person name="Davis J.T."/>
        </authorList>
    </citation>
    <scope>NUCLEOTIDE SEQUENCE [LARGE SCALE GENOMIC DNA]</scope>
    <source>
        <strain evidence="9">cv. Da-Ae</strain>
        <tissue evidence="8">Seedling</tissue>
    </source>
</reference>
<evidence type="ECO:0000313" key="8">
    <source>
        <dbReference type="EMBL" id="KAH0873081.1"/>
    </source>
</evidence>
<dbReference type="InterPro" id="IPR005135">
    <property type="entry name" value="Endo/exonuclease/phosphatase"/>
</dbReference>
<dbReference type="Pfam" id="PF03372">
    <property type="entry name" value="Exo_endo_phos"/>
    <property type="match status" value="1"/>
</dbReference>
<proteinExistence type="inferred from homology"/>
<dbReference type="InterPro" id="IPR036691">
    <property type="entry name" value="Endo/exonu/phosph_ase_sf"/>
</dbReference>
<comment type="similarity">
    <text evidence="2">Belongs to the DNA repair enzymes AP/ExoA family.</text>
</comment>
<evidence type="ECO:0000256" key="3">
    <source>
        <dbReference type="ARBA" id="ARBA00022723"/>
    </source>
</evidence>
<evidence type="ECO:0000313" key="9">
    <source>
        <dbReference type="Proteomes" id="UP000824890"/>
    </source>
</evidence>
<keyword evidence="3" id="KW-0479">Metal-binding</keyword>
<evidence type="ECO:0000256" key="4">
    <source>
        <dbReference type="ARBA" id="ARBA00022801"/>
    </source>
</evidence>
<feature type="compositionally biased region" description="Low complexity" evidence="6">
    <location>
        <begin position="40"/>
        <end position="49"/>
    </location>
</feature>
<dbReference type="PANTHER" id="PTHR22748:SF6">
    <property type="entry name" value="DNA-(APURINIC OR APYRIMIDINIC SITE) ENDONUCLEASE"/>
    <property type="match status" value="1"/>
</dbReference>
<dbReference type="EMBL" id="JAGKQM010000016">
    <property type="protein sequence ID" value="KAH0873081.1"/>
    <property type="molecule type" value="Genomic_DNA"/>
</dbReference>
<dbReference type="PANTHER" id="PTHR22748">
    <property type="entry name" value="AP ENDONUCLEASE"/>
    <property type="match status" value="1"/>
</dbReference>
<protein>
    <recommendedName>
        <fullName evidence="7">Endonuclease/exonuclease/phosphatase domain-containing protein</fullName>
    </recommendedName>
</protein>
<organism evidence="8 9">
    <name type="scientific">Brassica napus</name>
    <name type="common">Rape</name>
    <dbReference type="NCBI Taxonomy" id="3708"/>
    <lineage>
        <taxon>Eukaryota</taxon>
        <taxon>Viridiplantae</taxon>
        <taxon>Streptophyta</taxon>
        <taxon>Embryophyta</taxon>
        <taxon>Tracheophyta</taxon>
        <taxon>Spermatophyta</taxon>
        <taxon>Magnoliopsida</taxon>
        <taxon>eudicotyledons</taxon>
        <taxon>Gunneridae</taxon>
        <taxon>Pentapetalae</taxon>
        <taxon>rosids</taxon>
        <taxon>malvids</taxon>
        <taxon>Brassicales</taxon>
        <taxon>Brassicaceae</taxon>
        <taxon>Brassiceae</taxon>
        <taxon>Brassica</taxon>
    </lineage>
</organism>
<evidence type="ECO:0000256" key="5">
    <source>
        <dbReference type="ARBA" id="ARBA00022842"/>
    </source>
</evidence>
<dbReference type="Gene3D" id="3.60.10.10">
    <property type="entry name" value="Endonuclease/exonuclease/phosphatase"/>
    <property type="match status" value="1"/>
</dbReference>
<dbReference type="SUPFAM" id="SSF56219">
    <property type="entry name" value="DNase I-like"/>
    <property type="match status" value="1"/>
</dbReference>
<keyword evidence="5" id="KW-0460">Magnesium</keyword>
<gene>
    <name evidence="8" type="ORF">HID58_070443</name>
</gene>
<evidence type="ECO:0000256" key="2">
    <source>
        <dbReference type="ARBA" id="ARBA00007092"/>
    </source>
</evidence>
<keyword evidence="9" id="KW-1185">Reference proteome</keyword>
<feature type="domain" description="Endonuclease/exonuclease/phosphatase" evidence="7">
    <location>
        <begin position="150"/>
        <end position="226"/>
    </location>
</feature>
<evidence type="ECO:0000256" key="1">
    <source>
        <dbReference type="ARBA" id="ARBA00001946"/>
    </source>
</evidence>
<evidence type="ECO:0000256" key="6">
    <source>
        <dbReference type="SAM" id="MobiDB-lite"/>
    </source>
</evidence>
<comment type="caution">
    <text evidence="8">The sequence shown here is derived from an EMBL/GenBank/DDBJ whole genome shotgun (WGS) entry which is preliminary data.</text>
</comment>
<evidence type="ECO:0000259" key="7">
    <source>
        <dbReference type="Pfam" id="PF03372"/>
    </source>
</evidence>
<dbReference type="InterPro" id="IPR004808">
    <property type="entry name" value="AP_endonuc_1"/>
</dbReference>
<feature type="region of interest" description="Disordered" evidence="6">
    <location>
        <begin position="27"/>
        <end position="109"/>
    </location>
</feature>